<dbReference type="Pfam" id="PF09039">
    <property type="entry name" value="HTH_Tnp_Mu_2"/>
    <property type="match status" value="1"/>
</dbReference>
<dbReference type="PANTHER" id="PTHR35004">
    <property type="entry name" value="TRANSPOSASE RV3428C-RELATED"/>
    <property type="match status" value="1"/>
</dbReference>
<evidence type="ECO:0000313" key="4">
    <source>
        <dbReference type="Proteomes" id="UP000236023"/>
    </source>
</evidence>
<dbReference type="Proteomes" id="UP000236023">
    <property type="component" value="Unassembled WGS sequence"/>
</dbReference>
<accession>A0A2N8SPT0</accession>
<dbReference type="SUPFAM" id="SSF53098">
    <property type="entry name" value="Ribonuclease H-like"/>
    <property type="match status" value="1"/>
</dbReference>
<protein>
    <recommendedName>
        <fullName evidence="2">Integrase catalytic domain-containing protein</fullName>
    </recommendedName>
</protein>
<dbReference type="Gene3D" id="1.10.10.60">
    <property type="entry name" value="Homeodomain-like"/>
    <property type="match status" value="1"/>
</dbReference>
<feature type="domain" description="Integrase catalytic" evidence="2">
    <location>
        <begin position="234"/>
        <end position="433"/>
    </location>
</feature>
<dbReference type="RefSeq" id="WP_102895884.1">
    <property type="nucleotide sequence ID" value="NZ_JAMOHU010000083.1"/>
</dbReference>
<dbReference type="EMBL" id="POUT01000025">
    <property type="protein sequence ID" value="PNG04491.1"/>
    <property type="molecule type" value="Genomic_DNA"/>
</dbReference>
<dbReference type="PROSITE" id="PS50994">
    <property type="entry name" value="INTEGRASE"/>
    <property type="match status" value="1"/>
</dbReference>
<dbReference type="GO" id="GO:0015074">
    <property type="term" value="P:DNA integration"/>
    <property type="evidence" value="ECO:0007669"/>
    <property type="project" value="InterPro"/>
</dbReference>
<gene>
    <name evidence="3" type="ORF">CXK94_22065</name>
</gene>
<feature type="compositionally biased region" description="Acidic residues" evidence="1">
    <location>
        <begin position="610"/>
        <end position="619"/>
    </location>
</feature>
<dbReference type="InterPro" id="IPR012337">
    <property type="entry name" value="RNaseH-like_sf"/>
</dbReference>
<comment type="caution">
    <text evidence="3">The sequence shown here is derived from an EMBL/GenBank/DDBJ whole genome shotgun (WGS) entry which is preliminary data.</text>
</comment>
<feature type="region of interest" description="Disordered" evidence="1">
    <location>
        <begin position="548"/>
        <end position="619"/>
    </location>
</feature>
<dbReference type="PANTHER" id="PTHR35004:SF6">
    <property type="entry name" value="TRANSPOSASE"/>
    <property type="match status" value="1"/>
</dbReference>
<dbReference type="Gene3D" id="3.30.420.10">
    <property type="entry name" value="Ribonuclease H-like superfamily/Ribonuclease H"/>
    <property type="match status" value="1"/>
</dbReference>
<reference evidence="3 4" key="1">
    <citation type="submission" date="2018-01" db="EMBL/GenBank/DDBJ databases">
        <title>Denitrification phenotypes of diverse strains of Pseudomonas stutzeri.</title>
        <authorList>
            <person name="Milligan D.A."/>
            <person name="Bergaust L."/>
            <person name="Bakken L.R."/>
            <person name="Frostegard A."/>
        </authorList>
    </citation>
    <scope>NUCLEOTIDE SEQUENCE [LARGE SCALE GENOMIC DNA]</scope>
    <source>
        <strain evidence="3 4">24a75</strain>
    </source>
</reference>
<dbReference type="AlphaFoldDB" id="A0A2N8SPT0"/>
<proteinExistence type="predicted"/>
<evidence type="ECO:0000256" key="1">
    <source>
        <dbReference type="SAM" id="MobiDB-lite"/>
    </source>
</evidence>
<dbReference type="InterPro" id="IPR036397">
    <property type="entry name" value="RNaseH_sf"/>
</dbReference>
<dbReference type="InterPro" id="IPR015126">
    <property type="entry name" value="Mu_I-gamma"/>
</dbReference>
<dbReference type="GO" id="GO:0003676">
    <property type="term" value="F:nucleic acid binding"/>
    <property type="evidence" value="ECO:0007669"/>
    <property type="project" value="InterPro"/>
</dbReference>
<name>A0A2N8SPT0_STUST</name>
<evidence type="ECO:0000313" key="3">
    <source>
        <dbReference type="EMBL" id="PNG04491.1"/>
    </source>
</evidence>
<feature type="compositionally biased region" description="Polar residues" evidence="1">
    <location>
        <begin position="588"/>
        <end position="598"/>
    </location>
</feature>
<sequence length="619" mass="69844">MILQHLSEGDAISLFGRTGHIAYFGQSVAVIKYIDGEDISISQVELNHAYISGEMSLIRRPTYNPCHVKLDKQQEREVIRFEEYCSELNKEQKPCGAGVRERVIFEVAAKIGDLAPPSTSHLHKIYKQWLACQKNMTEVLFGKKRTRRPNISEEVFGLMDEAIKKHYLKKSKATILMAYKEFERAYLGRQYLSPCPSLSTFERRIKKLDRLNVILARFGKSAAREEARSANSKIKIKKILDLVSMDAAHFNVGLKNKLGQYIGMPSIYFVLDGYSRVILGYAIHVGKHSESSGCVIHTLRYAISKKTDPRYPFCGLPSTIIVDQGVAYVSEDTVRFFSGLEVNIVKTATRMGWGKPMIERFIGTVRTSFFSGLDGYLGKHDKKIYSDETVKKAAVYTLAEFRQAFSKFIHDYHNTPHTGLNGKTPAQVWAESARLYPPILVEDMPHTQLLRGIREEKQLKHGTGITCDYQAFNSTELQRLYHDLESSKRPGERSDIKVTIYRDPLDASAISVVNPKTNVLIEVPNTLGYDAEGYSFADLRRGRTAKTTAEEAPVFDGGVREEYSSNKRRTGPDVPLDDFDNPMDLNEVLSTPSKSVASNAIGYETRPQAPDEDDYVSVE</sequence>
<dbReference type="InterPro" id="IPR001584">
    <property type="entry name" value="Integrase_cat-core"/>
</dbReference>
<organism evidence="3 4">
    <name type="scientific">Stutzerimonas stutzeri</name>
    <name type="common">Pseudomonas stutzeri</name>
    <dbReference type="NCBI Taxonomy" id="316"/>
    <lineage>
        <taxon>Bacteria</taxon>
        <taxon>Pseudomonadati</taxon>
        <taxon>Pseudomonadota</taxon>
        <taxon>Gammaproteobacteria</taxon>
        <taxon>Pseudomonadales</taxon>
        <taxon>Pseudomonadaceae</taxon>
        <taxon>Stutzerimonas</taxon>
    </lineage>
</organism>
<evidence type="ECO:0000259" key="2">
    <source>
        <dbReference type="PROSITE" id="PS50994"/>
    </source>
</evidence>